<sequence>MCVVVPPGPGLRRPPSFDKFPPGATLWIALNRDGTAKDIKVIPKKPEYDNLRELDSFGASKEEIFYFESWVLTYKLLGLSALAQTMEKDVKDFDKHEIWQTKITALNKSIKDVSEEAAELYDLIGNDLHSDDSAEATTTESKVSQSDEASQ</sequence>
<evidence type="ECO:0000256" key="1">
    <source>
        <dbReference type="SAM" id="MobiDB-lite"/>
    </source>
</evidence>
<comment type="caution">
    <text evidence="2">The sequence shown here is derived from an EMBL/GenBank/DDBJ whole genome shotgun (WGS) entry which is preliminary data.</text>
</comment>
<gene>
    <name evidence="2" type="ORF">LTR05_003835</name>
</gene>
<name>A0AAN7T2B7_9EURO</name>
<protein>
    <submittedName>
        <fullName evidence="2">Uncharacterized protein</fullName>
    </submittedName>
</protein>
<keyword evidence="3" id="KW-1185">Reference proteome</keyword>
<dbReference type="AlphaFoldDB" id="A0AAN7T2B7"/>
<reference evidence="2 3" key="1">
    <citation type="submission" date="2023-08" db="EMBL/GenBank/DDBJ databases">
        <title>Black Yeasts Isolated from many extreme environments.</title>
        <authorList>
            <person name="Coleine C."/>
            <person name="Stajich J.E."/>
            <person name="Selbmann L."/>
        </authorList>
    </citation>
    <scope>NUCLEOTIDE SEQUENCE [LARGE SCALE GENOMIC DNA]</scope>
    <source>
        <strain evidence="2 3">CCFEE 5910</strain>
    </source>
</reference>
<proteinExistence type="predicted"/>
<feature type="compositionally biased region" description="Polar residues" evidence="1">
    <location>
        <begin position="135"/>
        <end position="151"/>
    </location>
</feature>
<evidence type="ECO:0000313" key="3">
    <source>
        <dbReference type="Proteomes" id="UP001309876"/>
    </source>
</evidence>
<evidence type="ECO:0000313" key="2">
    <source>
        <dbReference type="EMBL" id="KAK5086667.1"/>
    </source>
</evidence>
<organism evidence="2 3">
    <name type="scientific">Lithohypha guttulata</name>
    <dbReference type="NCBI Taxonomy" id="1690604"/>
    <lineage>
        <taxon>Eukaryota</taxon>
        <taxon>Fungi</taxon>
        <taxon>Dikarya</taxon>
        <taxon>Ascomycota</taxon>
        <taxon>Pezizomycotina</taxon>
        <taxon>Eurotiomycetes</taxon>
        <taxon>Chaetothyriomycetidae</taxon>
        <taxon>Chaetothyriales</taxon>
        <taxon>Trichomeriaceae</taxon>
        <taxon>Lithohypha</taxon>
    </lineage>
</organism>
<dbReference type="Proteomes" id="UP001309876">
    <property type="component" value="Unassembled WGS sequence"/>
</dbReference>
<accession>A0AAN7T2B7</accession>
<dbReference type="EMBL" id="JAVRRJ010000003">
    <property type="protein sequence ID" value="KAK5086667.1"/>
    <property type="molecule type" value="Genomic_DNA"/>
</dbReference>
<feature type="region of interest" description="Disordered" evidence="1">
    <location>
        <begin position="128"/>
        <end position="151"/>
    </location>
</feature>